<comment type="caution">
    <text evidence="1">The sequence shown here is derived from an EMBL/GenBank/DDBJ whole genome shotgun (WGS) entry which is preliminary data.</text>
</comment>
<dbReference type="AlphaFoldDB" id="A0A512B5B7"/>
<dbReference type="EMBL" id="BJYS01000052">
    <property type="protein sequence ID" value="GEO07168.1"/>
    <property type="molecule type" value="Genomic_DNA"/>
</dbReference>
<evidence type="ECO:0000313" key="1">
    <source>
        <dbReference type="EMBL" id="GEO07168.1"/>
    </source>
</evidence>
<keyword evidence="2" id="KW-1185">Reference proteome</keyword>
<gene>
    <name evidence="1" type="ORF">AAE02nite_48320</name>
</gene>
<reference evidence="1 2" key="1">
    <citation type="submission" date="2019-07" db="EMBL/GenBank/DDBJ databases">
        <title>Whole genome shotgun sequence of Adhaeribacter aerolatus NBRC 106133.</title>
        <authorList>
            <person name="Hosoyama A."/>
            <person name="Uohara A."/>
            <person name="Ohji S."/>
            <person name="Ichikawa N."/>
        </authorList>
    </citation>
    <scope>NUCLEOTIDE SEQUENCE [LARGE SCALE GENOMIC DNA]</scope>
    <source>
        <strain evidence="1 2">NBRC 106133</strain>
    </source>
</reference>
<evidence type="ECO:0000313" key="2">
    <source>
        <dbReference type="Proteomes" id="UP000321532"/>
    </source>
</evidence>
<proteinExistence type="predicted"/>
<name>A0A512B5B7_9BACT</name>
<protein>
    <submittedName>
        <fullName evidence="1">Uncharacterized protein</fullName>
    </submittedName>
</protein>
<accession>A0A512B5B7</accession>
<dbReference type="Proteomes" id="UP000321532">
    <property type="component" value="Unassembled WGS sequence"/>
</dbReference>
<dbReference type="OrthoDB" id="893960at2"/>
<organism evidence="1 2">
    <name type="scientific">Adhaeribacter aerolatus</name>
    <dbReference type="NCBI Taxonomy" id="670289"/>
    <lineage>
        <taxon>Bacteria</taxon>
        <taxon>Pseudomonadati</taxon>
        <taxon>Bacteroidota</taxon>
        <taxon>Cytophagia</taxon>
        <taxon>Cytophagales</taxon>
        <taxon>Hymenobacteraceae</taxon>
        <taxon>Adhaeribacter</taxon>
    </lineage>
</organism>
<sequence>MKTNKAFENLKALSLELDTLMNESDAHIGAIDNLCNSILNEIDLIKINSTSEYVLLTKKQAKAYIKKAKVEIKKYNQVGLRSNGNFMDVLKPAQAGVKIILNLDY</sequence>
<dbReference type="RefSeq" id="WP_146904762.1">
    <property type="nucleotide sequence ID" value="NZ_BJYS01000052.1"/>
</dbReference>